<dbReference type="FunFam" id="2.10.109.10:FF:000008">
    <property type="entry name" value="Signal peptidase I"/>
    <property type="match status" value="1"/>
</dbReference>
<dbReference type="EMBL" id="PGWX01000341">
    <property type="protein sequence ID" value="PPJ73741.1"/>
    <property type="molecule type" value="Genomic_DNA"/>
</dbReference>
<dbReference type="GO" id="GO:0009003">
    <property type="term" value="F:signal peptidase activity"/>
    <property type="evidence" value="ECO:0007669"/>
    <property type="project" value="UniProtKB-EC"/>
</dbReference>
<evidence type="ECO:0000256" key="9">
    <source>
        <dbReference type="ARBA" id="ARBA00022989"/>
    </source>
</evidence>
<dbReference type="PRINTS" id="PR00727">
    <property type="entry name" value="LEADERPTASE"/>
</dbReference>
<evidence type="ECO:0000256" key="4">
    <source>
        <dbReference type="ARBA" id="ARBA00009370"/>
    </source>
</evidence>
<dbReference type="NCBIfam" id="TIGR02227">
    <property type="entry name" value="sigpep_I_bact"/>
    <property type="match status" value="1"/>
</dbReference>
<evidence type="ECO:0000256" key="1">
    <source>
        <dbReference type="ARBA" id="ARBA00000677"/>
    </source>
</evidence>
<dbReference type="AlphaFoldDB" id="A0A2A1K9A2"/>
<feature type="active site" evidence="11">
    <location>
        <position position="36"/>
    </location>
</feature>
<dbReference type="GeneID" id="93781345"/>
<evidence type="ECO:0000256" key="8">
    <source>
        <dbReference type="ARBA" id="ARBA00022801"/>
    </source>
</evidence>
<dbReference type="Proteomes" id="UP000238153">
    <property type="component" value="Unassembled WGS sequence"/>
</dbReference>
<reference evidence="14 17" key="2">
    <citation type="submission" date="2023-08" db="EMBL/GenBank/DDBJ databases">
        <title>Genomic surveillance of Staphylococcus haemolyticus neonatal outbreak in southern France.</title>
        <authorList>
            <person name="Magnan C."/>
            <person name="Morsli M."/>
            <person name="Thiery B."/>
            <person name="Salipante F."/>
            <person name="Attar J."/>
            <person name="Massimo D.M."/>
            <person name="Ory J."/>
            <person name="Pantel A."/>
            <person name="Lavigne J.-P."/>
        </authorList>
    </citation>
    <scope>NUCLEOTIDE SEQUENCE [LARGE SCALE GENOMIC DNA]</scope>
    <source>
        <strain evidence="14 17">NSH026</strain>
    </source>
</reference>
<keyword evidence="5" id="KW-1003">Cell membrane</keyword>
<dbReference type="InterPro" id="IPR019758">
    <property type="entry name" value="Pept_S26A_signal_pept_1_CS"/>
</dbReference>
<proteinExistence type="inferred from homology"/>
<dbReference type="GO" id="GO:0005886">
    <property type="term" value="C:plasma membrane"/>
    <property type="evidence" value="ECO:0007669"/>
    <property type="project" value="UniProtKB-SubCell"/>
</dbReference>
<dbReference type="SUPFAM" id="SSF51306">
    <property type="entry name" value="LexA/Signal peptidase"/>
    <property type="match status" value="1"/>
</dbReference>
<dbReference type="EMBL" id="JAVSOO010000015">
    <property type="protein sequence ID" value="MDT4286773.1"/>
    <property type="molecule type" value="Genomic_DNA"/>
</dbReference>
<evidence type="ECO:0000313" key="16">
    <source>
        <dbReference type="Proteomes" id="UP000238153"/>
    </source>
</evidence>
<organism evidence="15 16">
    <name type="scientific">Staphylococcus haemolyticus</name>
    <dbReference type="NCBI Taxonomy" id="1283"/>
    <lineage>
        <taxon>Bacteria</taxon>
        <taxon>Bacillati</taxon>
        <taxon>Bacillota</taxon>
        <taxon>Bacilli</taxon>
        <taxon>Bacillales</taxon>
        <taxon>Staphylococcaceae</taxon>
        <taxon>Staphylococcus</taxon>
    </lineage>
</organism>
<dbReference type="PROSITE" id="PS00761">
    <property type="entry name" value="SPASE_I_3"/>
    <property type="match status" value="1"/>
</dbReference>
<feature type="active site" evidence="11">
    <location>
        <position position="77"/>
    </location>
</feature>
<dbReference type="InterPro" id="IPR019533">
    <property type="entry name" value="Peptidase_S26"/>
</dbReference>
<comment type="subcellular location">
    <subcellularLocation>
        <location evidence="3">Cell membrane</location>
        <topology evidence="3">Single-pass type II membrane protein</topology>
    </subcellularLocation>
    <subcellularLocation>
        <location evidence="12">Membrane</location>
        <topology evidence="12">Single-pass type II membrane protein</topology>
    </subcellularLocation>
</comment>
<keyword evidence="17" id="KW-1185">Reference proteome</keyword>
<dbReference type="GO" id="GO:0004252">
    <property type="term" value="F:serine-type endopeptidase activity"/>
    <property type="evidence" value="ECO:0007669"/>
    <property type="project" value="InterPro"/>
</dbReference>
<evidence type="ECO:0000256" key="7">
    <source>
        <dbReference type="ARBA" id="ARBA00022692"/>
    </source>
</evidence>
<dbReference type="PANTHER" id="PTHR43390:SF1">
    <property type="entry name" value="CHLOROPLAST PROCESSING PEPTIDASE"/>
    <property type="match status" value="1"/>
</dbReference>
<dbReference type="PROSITE" id="PS00501">
    <property type="entry name" value="SPASE_I_1"/>
    <property type="match status" value="1"/>
</dbReference>
<dbReference type="Proteomes" id="UP001269271">
    <property type="component" value="Unassembled WGS sequence"/>
</dbReference>
<dbReference type="Pfam" id="PF10502">
    <property type="entry name" value="Peptidase_S26"/>
    <property type="match status" value="1"/>
</dbReference>
<reference evidence="15 16" key="1">
    <citation type="submission" date="2017-11" db="EMBL/GenBank/DDBJ databases">
        <authorList>
            <person name="Founou R.C."/>
            <person name="Founou L."/>
            <person name="Allam M."/>
            <person name="Ismail A."/>
            <person name="Essack S.Y."/>
        </authorList>
    </citation>
    <scope>NUCLEOTIDE SEQUENCE [LARGE SCALE GENOMIC DNA]</scope>
    <source>
        <strain evidence="15 16">G811N2B1</strain>
    </source>
</reference>
<evidence type="ECO:0000256" key="12">
    <source>
        <dbReference type="RuleBase" id="RU362042"/>
    </source>
</evidence>
<keyword evidence="10 12" id="KW-0472">Membrane</keyword>
<dbReference type="PANTHER" id="PTHR43390">
    <property type="entry name" value="SIGNAL PEPTIDASE I"/>
    <property type="match status" value="1"/>
</dbReference>
<keyword evidence="9 12" id="KW-1133">Transmembrane helix</keyword>
<dbReference type="Gene3D" id="2.10.109.10">
    <property type="entry name" value="Umud Fragment, subunit A"/>
    <property type="match status" value="1"/>
</dbReference>
<comment type="similarity">
    <text evidence="4 12">Belongs to the peptidase S26 family.</text>
</comment>
<sequence length="190" mass="21757">MKKEIVEWIVAIAVGLLLVWVMVNFVAKSYTIKGDSMDPTLKDGEHVMVNILGYKVGDIKKGNVIVFHANQQDDYVKRVIGVPGDNVIYKNDKLYVNGKKINEPYLDYNEKRKQGEYITGSFETKDLLNANPKSNIIPKGKYLVLGDNREVSKDSRAFGLIDRDQIVGKVSFRFWPFSEFKFNFNPDNEK</sequence>
<dbReference type="PROSITE" id="PS00760">
    <property type="entry name" value="SPASE_I_2"/>
    <property type="match status" value="1"/>
</dbReference>
<keyword evidence="8 12" id="KW-0378">Hydrolase</keyword>
<evidence type="ECO:0000256" key="5">
    <source>
        <dbReference type="ARBA" id="ARBA00022475"/>
    </source>
</evidence>
<evidence type="ECO:0000256" key="2">
    <source>
        <dbReference type="ARBA" id="ARBA00002312"/>
    </source>
</evidence>
<evidence type="ECO:0000313" key="15">
    <source>
        <dbReference type="EMBL" id="PPJ73741.1"/>
    </source>
</evidence>
<protein>
    <recommendedName>
        <fullName evidence="12">Signal peptidase I</fullName>
        <ecNumber evidence="12">3.4.21.89</ecNumber>
    </recommendedName>
</protein>
<name>A0A2A1K9A2_STAHA</name>
<evidence type="ECO:0000256" key="11">
    <source>
        <dbReference type="PIRSR" id="PIRSR600223-1"/>
    </source>
</evidence>
<dbReference type="EC" id="3.4.21.89" evidence="12"/>
<accession>A0A2A1K9A2</accession>
<dbReference type="CDD" id="cd06530">
    <property type="entry name" value="S26_SPase_I"/>
    <property type="match status" value="1"/>
</dbReference>
<dbReference type="KEGG" id="shh:ShL2_01847"/>
<keyword evidence="7 12" id="KW-0812">Transmembrane</keyword>
<dbReference type="STRING" id="1283.ShL2_01847"/>
<dbReference type="InterPro" id="IPR019757">
    <property type="entry name" value="Pept_S26A_signal_pept_1_Lys-AS"/>
</dbReference>
<feature type="domain" description="Peptidase S26" evidence="13">
    <location>
        <begin position="6"/>
        <end position="175"/>
    </location>
</feature>
<dbReference type="InterPro" id="IPR036286">
    <property type="entry name" value="LexA/Signal_pep-like_sf"/>
</dbReference>
<evidence type="ECO:0000256" key="10">
    <source>
        <dbReference type="ARBA" id="ARBA00023136"/>
    </source>
</evidence>
<comment type="catalytic activity">
    <reaction evidence="1 12">
        <text>Cleavage of hydrophobic, N-terminal signal or leader sequences from secreted and periplasmic proteins.</text>
        <dbReference type="EC" id="3.4.21.89"/>
    </reaction>
</comment>
<dbReference type="InterPro" id="IPR019756">
    <property type="entry name" value="Pept_S26A_signal_pept_1_Ser-AS"/>
</dbReference>
<evidence type="ECO:0000256" key="3">
    <source>
        <dbReference type="ARBA" id="ARBA00004401"/>
    </source>
</evidence>
<comment type="caution">
    <text evidence="15">The sequence shown here is derived from an EMBL/GenBank/DDBJ whole genome shotgun (WGS) entry which is preliminary data.</text>
</comment>
<comment type="function">
    <text evidence="2">Essential for cell viability.</text>
</comment>
<dbReference type="InterPro" id="IPR000223">
    <property type="entry name" value="Pept_S26A_signal_pept_1"/>
</dbReference>
<dbReference type="OMA" id="DNRANSW"/>
<keyword evidence="6 12" id="KW-0645">Protease</keyword>
<feature type="transmembrane region" description="Helical" evidence="12">
    <location>
        <begin position="6"/>
        <end position="27"/>
    </location>
</feature>
<evidence type="ECO:0000256" key="6">
    <source>
        <dbReference type="ARBA" id="ARBA00022670"/>
    </source>
</evidence>
<dbReference type="GO" id="GO:0006465">
    <property type="term" value="P:signal peptide processing"/>
    <property type="evidence" value="ECO:0007669"/>
    <property type="project" value="InterPro"/>
</dbReference>
<evidence type="ECO:0000313" key="14">
    <source>
        <dbReference type="EMBL" id="MDT4286773.1"/>
    </source>
</evidence>
<evidence type="ECO:0000313" key="17">
    <source>
        <dbReference type="Proteomes" id="UP001269271"/>
    </source>
</evidence>
<evidence type="ECO:0000259" key="13">
    <source>
        <dbReference type="Pfam" id="PF10502"/>
    </source>
</evidence>
<gene>
    <name evidence="15" type="primary">lepB</name>
    <name evidence="15" type="ORF">CV019_08845</name>
    <name evidence="14" type="ORF">RO950_07035</name>
</gene>
<dbReference type="RefSeq" id="WP_011276252.1">
    <property type="nucleotide sequence ID" value="NZ_BKAY01000021.1"/>
</dbReference>